<evidence type="ECO:0000256" key="2">
    <source>
        <dbReference type="ARBA" id="ARBA00023239"/>
    </source>
</evidence>
<comment type="similarity">
    <text evidence="5">Belongs to the EutC family.</text>
</comment>
<dbReference type="PANTHER" id="PTHR39330">
    <property type="entry name" value="ETHANOLAMINE AMMONIA-LYASE LIGHT CHAIN"/>
    <property type="match status" value="1"/>
</dbReference>
<feature type="binding site" evidence="5">
    <location>
        <position position="177"/>
    </location>
    <ligand>
        <name>adenosylcob(III)alamin</name>
        <dbReference type="ChEBI" id="CHEBI:18408"/>
    </ligand>
</feature>
<dbReference type="GO" id="GO:0046336">
    <property type="term" value="P:ethanolamine catabolic process"/>
    <property type="evidence" value="ECO:0007669"/>
    <property type="project" value="UniProtKB-UniRule"/>
</dbReference>
<reference evidence="7 8" key="1">
    <citation type="submission" date="2016-10" db="EMBL/GenBank/DDBJ databases">
        <authorList>
            <person name="de Groot N.N."/>
        </authorList>
    </citation>
    <scope>NUCLEOTIDE SEQUENCE [LARGE SCALE GENOMIC DNA]</scope>
    <source>
        <strain evidence="7 8">CGMCC 1.6291</strain>
    </source>
</reference>
<dbReference type="OrthoDB" id="114248at2"/>
<dbReference type="EC" id="4.3.1.7" evidence="5"/>
<dbReference type="GO" id="GO:0031419">
    <property type="term" value="F:cobalamin binding"/>
    <property type="evidence" value="ECO:0007669"/>
    <property type="project" value="UniProtKB-UniRule"/>
</dbReference>
<accession>A0A1H8PZG4</accession>
<dbReference type="STRING" id="406100.SAMN04488052_101240"/>
<evidence type="ECO:0000256" key="5">
    <source>
        <dbReference type="HAMAP-Rule" id="MF_00601"/>
    </source>
</evidence>
<comment type="cofactor">
    <cofactor evidence="5">
        <name>adenosylcob(III)alamin</name>
        <dbReference type="ChEBI" id="CHEBI:18408"/>
    </cofactor>
    <text evidence="5">Binds between the large and small subunits.</text>
</comment>
<dbReference type="GO" id="GO:0008851">
    <property type="term" value="F:ethanolamine ammonia-lyase activity"/>
    <property type="evidence" value="ECO:0007669"/>
    <property type="project" value="UniProtKB-UniRule"/>
</dbReference>
<feature type="binding site" evidence="5">
    <location>
        <position position="156"/>
    </location>
    <ligand>
        <name>adenosylcob(III)alamin</name>
        <dbReference type="ChEBI" id="CHEBI:18408"/>
    </ligand>
</feature>
<dbReference type="Proteomes" id="UP000199657">
    <property type="component" value="Unassembled WGS sequence"/>
</dbReference>
<proteinExistence type="inferred from homology"/>
<dbReference type="EMBL" id="FOEG01000001">
    <property type="protein sequence ID" value="SEO47057.1"/>
    <property type="molecule type" value="Genomic_DNA"/>
</dbReference>
<organism evidence="7 8">
    <name type="scientific">Aquisalimonas asiatica</name>
    <dbReference type="NCBI Taxonomy" id="406100"/>
    <lineage>
        <taxon>Bacteria</taxon>
        <taxon>Pseudomonadati</taxon>
        <taxon>Pseudomonadota</taxon>
        <taxon>Gammaproteobacteria</taxon>
        <taxon>Chromatiales</taxon>
        <taxon>Ectothiorhodospiraceae</taxon>
        <taxon>Aquisalimonas</taxon>
    </lineage>
</organism>
<dbReference type="HAMAP" id="MF_00601">
    <property type="entry name" value="EutC"/>
    <property type="match status" value="1"/>
</dbReference>
<evidence type="ECO:0000256" key="1">
    <source>
        <dbReference type="ARBA" id="ARBA00022628"/>
    </source>
</evidence>
<dbReference type="GO" id="GO:0006520">
    <property type="term" value="P:amino acid metabolic process"/>
    <property type="evidence" value="ECO:0007669"/>
    <property type="project" value="InterPro"/>
</dbReference>
<feature type="region of interest" description="Disordered" evidence="6">
    <location>
        <begin position="248"/>
        <end position="272"/>
    </location>
</feature>
<dbReference type="Gene3D" id="3.40.50.11240">
    <property type="entry name" value="Ethanolamine ammonia-lyase light chain (EutC)"/>
    <property type="match status" value="1"/>
</dbReference>
<feature type="binding site" evidence="5">
    <location>
        <position position="206"/>
    </location>
    <ligand>
        <name>adenosylcob(III)alamin</name>
        <dbReference type="ChEBI" id="CHEBI:18408"/>
    </ligand>
</feature>
<evidence type="ECO:0000313" key="7">
    <source>
        <dbReference type="EMBL" id="SEO47057.1"/>
    </source>
</evidence>
<keyword evidence="8" id="KW-1185">Reference proteome</keyword>
<sequence length="272" mass="28997">MTENTIPNAYRRLRDLTAARVALEATGSSLTTNELLAFQFDWAKARDAVHFQVDFDALADALTTAGFDTLQVASAADSRATYLRRPDLGRRLSEAGAAALEPLRDTQPDIALIVADGLSGTAVAEHASELIATFAQRAEHAGWRLSPVILVEQGRVAIGDPIGEHLGARLSVVIIGERPGLSAADSLGVYITYAPRTGRYDAERNCISNIRPGGLTPDAATDTMAYLIRHALVQQLTGVGLKDQSTTLEADRNEADDAGLPAHRGPQTGETE</sequence>
<dbReference type="PANTHER" id="PTHR39330:SF1">
    <property type="entry name" value="ETHANOLAMINE AMMONIA-LYASE SMALL SUBUNIT"/>
    <property type="match status" value="1"/>
</dbReference>
<name>A0A1H8PZG4_9GAMM</name>
<dbReference type="InterPro" id="IPR042255">
    <property type="entry name" value="EutC_N"/>
</dbReference>
<comment type="catalytic activity">
    <reaction evidence="5">
        <text>ethanolamine = acetaldehyde + NH4(+)</text>
        <dbReference type="Rhea" id="RHEA:15313"/>
        <dbReference type="ChEBI" id="CHEBI:15343"/>
        <dbReference type="ChEBI" id="CHEBI:28938"/>
        <dbReference type="ChEBI" id="CHEBI:57603"/>
        <dbReference type="EC" id="4.3.1.7"/>
    </reaction>
</comment>
<gene>
    <name evidence="5" type="primary">eutC</name>
    <name evidence="7" type="ORF">SAMN04488052_101240</name>
</gene>
<dbReference type="RefSeq" id="WP_091639211.1">
    <property type="nucleotide sequence ID" value="NZ_FOEG01000001.1"/>
</dbReference>
<keyword evidence="2 5" id="KW-0456">Lyase</keyword>
<dbReference type="UniPathway" id="UPA00560"/>
<evidence type="ECO:0000313" key="8">
    <source>
        <dbReference type="Proteomes" id="UP000199657"/>
    </source>
</evidence>
<evidence type="ECO:0000256" key="4">
    <source>
        <dbReference type="ARBA" id="ARBA00024446"/>
    </source>
</evidence>
<comment type="subcellular location">
    <subcellularLocation>
        <location evidence="5">Bacterial microcompartment</location>
    </subcellularLocation>
</comment>
<dbReference type="GO" id="GO:0031471">
    <property type="term" value="C:ethanolamine degradation polyhedral organelle"/>
    <property type="evidence" value="ECO:0007669"/>
    <property type="project" value="UniProtKB-UniRule"/>
</dbReference>
<dbReference type="PIRSF" id="PIRSF018982">
    <property type="entry name" value="EutC"/>
    <property type="match status" value="1"/>
</dbReference>
<keyword evidence="3 5" id="KW-0170">Cobalt</keyword>
<comment type="subunit">
    <text evidence="5">The basic unit is a heterodimer which dimerizes to form tetramers. The heterotetramers trimerize; 6 large subunits form a core ring with 6 small subunits projecting outwards.</text>
</comment>
<dbReference type="InterPro" id="IPR009246">
    <property type="entry name" value="EutC"/>
</dbReference>
<comment type="pathway">
    <text evidence="5">Amine and polyamine degradation; ethanolamine degradation.</text>
</comment>
<comment type="function">
    <text evidence="5">Catalyzes the deamination of various vicinal amino-alcohols to oxo compounds. Allows this organism to utilize ethanolamine as the sole source of nitrogen and carbon in the presence of external vitamin B12.</text>
</comment>
<keyword evidence="4 5" id="KW-1283">Bacterial microcompartment</keyword>
<dbReference type="Pfam" id="PF05985">
    <property type="entry name" value="EutC"/>
    <property type="match status" value="1"/>
</dbReference>
<protein>
    <recommendedName>
        <fullName evidence="5">Ethanolamine ammonia-lyase small subunit</fullName>
        <shortName evidence="5">EAL small subunit</shortName>
        <ecNumber evidence="5">4.3.1.7</ecNumber>
    </recommendedName>
</protein>
<dbReference type="Gene3D" id="1.10.30.40">
    <property type="entry name" value="Ethanolamine ammonia-lyase light chain (EutC), N-terminal domain"/>
    <property type="match status" value="1"/>
</dbReference>
<dbReference type="GO" id="GO:0009350">
    <property type="term" value="C:ethanolamine ammonia-lyase complex"/>
    <property type="evidence" value="ECO:0007669"/>
    <property type="project" value="UniProtKB-UniRule"/>
</dbReference>
<dbReference type="NCBIfam" id="NF003971">
    <property type="entry name" value="PRK05465.1"/>
    <property type="match status" value="1"/>
</dbReference>
<keyword evidence="1 5" id="KW-0846">Cobalamin</keyword>
<evidence type="ECO:0000256" key="3">
    <source>
        <dbReference type="ARBA" id="ARBA00023285"/>
    </source>
</evidence>
<dbReference type="AlphaFoldDB" id="A0A1H8PZG4"/>
<evidence type="ECO:0000256" key="6">
    <source>
        <dbReference type="SAM" id="MobiDB-lite"/>
    </source>
</evidence>
<dbReference type="InterPro" id="IPR042251">
    <property type="entry name" value="EutC_C"/>
</dbReference>